<evidence type="ECO:0000256" key="6">
    <source>
        <dbReference type="ARBA" id="ARBA00022694"/>
    </source>
</evidence>
<dbReference type="PANTHER" id="PTHR23245:SF36">
    <property type="entry name" value="TRNA (GUANINE(37)-N1)-METHYLTRANSFERASE"/>
    <property type="match status" value="1"/>
</dbReference>
<dbReference type="CDD" id="cd02440">
    <property type="entry name" value="AdoMet_MTases"/>
    <property type="match status" value="1"/>
</dbReference>
<evidence type="ECO:0000256" key="2">
    <source>
        <dbReference type="ARBA" id="ARBA00022490"/>
    </source>
</evidence>
<feature type="compositionally biased region" description="Basic and acidic residues" evidence="11">
    <location>
        <begin position="472"/>
        <end position="494"/>
    </location>
</feature>
<evidence type="ECO:0000256" key="9">
    <source>
        <dbReference type="ARBA" id="ARBA00047783"/>
    </source>
</evidence>
<organism evidence="13 14">
    <name type="scientific">Powellomyces hirtus</name>
    <dbReference type="NCBI Taxonomy" id="109895"/>
    <lineage>
        <taxon>Eukaryota</taxon>
        <taxon>Fungi</taxon>
        <taxon>Fungi incertae sedis</taxon>
        <taxon>Chytridiomycota</taxon>
        <taxon>Chytridiomycota incertae sedis</taxon>
        <taxon>Chytridiomycetes</taxon>
        <taxon>Spizellomycetales</taxon>
        <taxon>Powellomycetaceae</taxon>
        <taxon>Powellomyces</taxon>
    </lineage>
</organism>
<dbReference type="Gene3D" id="3.30.300.110">
    <property type="entry name" value="Met-10+ protein-like domains"/>
    <property type="match status" value="1"/>
</dbReference>
<dbReference type="PANTHER" id="PTHR23245">
    <property type="entry name" value="TRNA METHYLTRANSFERASE"/>
    <property type="match status" value="1"/>
</dbReference>
<dbReference type="FunFam" id="3.30.300.110:FF:000001">
    <property type="entry name" value="tRNA (guanine(37)-N1)-methyltransferase"/>
    <property type="match status" value="1"/>
</dbReference>
<comment type="caution">
    <text evidence="13">The sequence shown here is derived from an EMBL/GenBank/DDBJ whole genome shotgun (WGS) entry which is preliminary data.</text>
</comment>
<evidence type="ECO:0000256" key="8">
    <source>
        <dbReference type="ARBA" id="ARBA00023242"/>
    </source>
</evidence>
<reference evidence="13 14" key="1">
    <citation type="journal article" date="2019" name="Sci. Rep.">
        <title>Comparative genomics of chytrid fungi reveal insights into the obligate biotrophic and pathogenic lifestyle of Synchytrium endobioticum.</title>
        <authorList>
            <person name="van de Vossenberg B.T.L.H."/>
            <person name="Warris S."/>
            <person name="Nguyen H.D.T."/>
            <person name="van Gent-Pelzer M.P.E."/>
            <person name="Joly D.L."/>
            <person name="van de Geest H.C."/>
            <person name="Bonants P.J.M."/>
            <person name="Smith D.S."/>
            <person name="Levesque C.A."/>
            <person name="van der Lee T.A.J."/>
        </authorList>
    </citation>
    <scope>NUCLEOTIDE SEQUENCE [LARGE SCALE GENOMIC DNA]</scope>
    <source>
        <strain evidence="13 14">CBS 809.83</strain>
    </source>
</reference>
<accession>A0A507DYU7</accession>
<dbReference type="SUPFAM" id="SSF53335">
    <property type="entry name" value="S-adenosyl-L-methionine-dependent methyltransferases"/>
    <property type="match status" value="1"/>
</dbReference>
<keyword evidence="4 10" id="KW-0808">Transferase</keyword>
<comment type="function">
    <text evidence="10">Specifically methylates the N1 position of guanosine-37 in various cytoplasmic and mitochondrial tRNAs. Methylation is not dependent on the nature of the nucleoside 5' of the target nucleoside. This is the first step in the biosynthesis of wybutosine (yW), a modified base adjacent to the anticodon of tRNAs and required for accurate decoding.</text>
</comment>
<feature type="region of interest" description="Disordered" evidence="11">
    <location>
        <begin position="316"/>
        <end position="357"/>
    </location>
</feature>
<feature type="binding site" evidence="10">
    <location>
        <position position="229"/>
    </location>
    <ligand>
        <name>S-adenosyl-L-methionine</name>
        <dbReference type="ChEBI" id="CHEBI:59789"/>
    </ligand>
</feature>
<dbReference type="AlphaFoldDB" id="A0A507DYU7"/>
<proteinExistence type="inferred from homology"/>
<feature type="domain" description="SAM-dependent methyltransferase TRM5/TYW2-type" evidence="12">
    <location>
        <begin position="140"/>
        <end position="462"/>
    </location>
</feature>
<keyword evidence="7 10" id="KW-0496">Mitochondrion</keyword>
<gene>
    <name evidence="10" type="primary">TRM5</name>
    <name evidence="13" type="ORF">PhCBS80983_g04577</name>
</gene>
<feature type="compositionally biased region" description="Low complexity" evidence="11">
    <location>
        <begin position="335"/>
        <end position="353"/>
    </location>
</feature>
<dbReference type="GO" id="GO:0002939">
    <property type="term" value="P:tRNA N1-guanine methylation"/>
    <property type="evidence" value="ECO:0007669"/>
    <property type="project" value="TreeGrafter"/>
</dbReference>
<dbReference type="Proteomes" id="UP000318582">
    <property type="component" value="Unassembled WGS sequence"/>
</dbReference>
<evidence type="ECO:0000313" key="13">
    <source>
        <dbReference type="EMBL" id="TPX56367.1"/>
    </source>
</evidence>
<dbReference type="InterPro" id="IPR029063">
    <property type="entry name" value="SAM-dependent_MTases_sf"/>
</dbReference>
<dbReference type="InterPro" id="IPR056743">
    <property type="entry name" value="TRM5-TYW2-like_MTfase"/>
</dbReference>
<dbReference type="Pfam" id="PF02475">
    <property type="entry name" value="TRM5-TYW2_MTfase"/>
    <property type="match status" value="1"/>
</dbReference>
<evidence type="ECO:0000313" key="14">
    <source>
        <dbReference type="Proteomes" id="UP000318582"/>
    </source>
</evidence>
<name>A0A507DYU7_9FUNG</name>
<evidence type="ECO:0000256" key="10">
    <source>
        <dbReference type="HAMAP-Rule" id="MF_03152"/>
    </source>
</evidence>
<evidence type="ECO:0000256" key="11">
    <source>
        <dbReference type="SAM" id="MobiDB-lite"/>
    </source>
</evidence>
<feature type="region of interest" description="Disordered" evidence="11">
    <location>
        <begin position="469"/>
        <end position="494"/>
    </location>
</feature>
<dbReference type="GO" id="GO:0005759">
    <property type="term" value="C:mitochondrial matrix"/>
    <property type="evidence" value="ECO:0007669"/>
    <property type="project" value="UniProtKB-SubCell"/>
</dbReference>
<keyword evidence="14" id="KW-1185">Reference proteome</keyword>
<dbReference type="EC" id="2.1.1.228" evidence="10"/>
<keyword evidence="2 10" id="KW-0963">Cytoplasm</keyword>
<dbReference type="GO" id="GO:0070901">
    <property type="term" value="P:mitochondrial tRNA methylation"/>
    <property type="evidence" value="ECO:0007669"/>
    <property type="project" value="UniProtKB-ARBA"/>
</dbReference>
<dbReference type="HAMAP" id="MF_03152">
    <property type="entry name" value="TRM5"/>
    <property type="match status" value="1"/>
</dbReference>
<keyword evidence="8 10" id="KW-0539">Nucleus</keyword>
<evidence type="ECO:0000256" key="7">
    <source>
        <dbReference type="ARBA" id="ARBA00023128"/>
    </source>
</evidence>
<keyword evidence="5 10" id="KW-0949">S-adenosyl-L-methionine</keyword>
<feature type="binding site" evidence="10">
    <location>
        <begin position="296"/>
        <end position="297"/>
    </location>
    <ligand>
        <name>S-adenosyl-L-methionine</name>
        <dbReference type="ChEBI" id="CHEBI:59789"/>
    </ligand>
</feature>
<protein>
    <recommendedName>
        <fullName evidence="10">tRNA (guanine(37)-N1)-methyltransferase</fullName>
        <ecNumber evidence="10">2.1.1.228</ecNumber>
    </recommendedName>
    <alternativeName>
        <fullName evidence="10">M1G-methyltransferase</fullName>
    </alternativeName>
    <alternativeName>
        <fullName evidence="10">tRNA [GM37] methyltransferase</fullName>
    </alternativeName>
    <alternativeName>
        <fullName evidence="10">tRNA methyltransferase 5</fullName>
    </alternativeName>
</protein>
<evidence type="ECO:0000256" key="4">
    <source>
        <dbReference type="ARBA" id="ARBA00022679"/>
    </source>
</evidence>
<comment type="catalytic activity">
    <reaction evidence="9 10">
        <text>guanosine(37) in tRNA + S-adenosyl-L-methionine = N(1)-methylguanosine(37) in tRNA + S-adenosyl-L-homocysteine + H(+)</text>
        <dbReference type="Rhea" id="RHEA:36899"/>
        <dbReference type="Rhea" id="RHEA-COMP:10145"/>
        <dbReference type="Rhea" id="RHEA-COMP:10147"/>
        <dbReference type="ChEBI" id="CHEBI:15378"/>
        <dbReference type="ChEBI" id="CHEBI:57856"/>
        <dbReference type="ChEBI" id="CHEBI:59789"/>
        <dbReference type="ChEBI" id="CHEBI:73542"/>
        <dbReference type="ChEBI" id="CHEBI:74269"/>
        <dbReference type="EC" id="2.1.1.228"/>
    </reaction>
</comment>
<dbReference type="InterPro" id="IPR030382">
    <property type="entry name" value="MeTrfase_TRM5/TYW2"/>
</dbReference>
<keyword evidence="3 10" id="KW-0489">Methyltransferase</keyword>
<comment type="similarity">
    <text evidence="10">Belongs to the TRM5 / TYW2 family.</text>
</comment>
<dbReference type="PROSITE" id="PS51684">
    <property type="entry name" value="SAM_MT_TRM5_TYW2"/>
    <property type="match status" value="1"/>
</dbReference>
<evidence type="ECO:0000259" key="12">
    <source>
        <dbReference type="PROSITE" id="PS51684"/>
    </source>
</evidence>
<dbReference type="STRING" id="109895.A0A507DYU7"/>
<dbReference type="InterPro" id="IPR056744">
    <property type="entry name" value="TRM5/TYW2-like_N"/>
</dbReference>
<evidence type="ECO:0000256" key="3">
    <source>
        <dbReference type="ARBA" id="ARBA00022603"/>
    </source>
</evidence>
<dbReference type="InterPro" id="IPR025792">
    <property type="entry name" value="tRNA_Gua_MeTrfase_euk"/>
</dbReference>
<dbReference type="EMBL" id="QEAQ01000077">
    <property type="protein sequence ID" value="TPX56367.1"/>
    <property type="molecule type" value="Genomic_DNA"/>
</dbReference>
<feature type="binding site" evidence="10">
    <location>
        <begin position="268"/>
        <end position="269"/>
    </location>
    <ligand>
        <name>S-adenosyl-L-methionine</name>
        <dbReference type="ChEBI" id="CHEBI:59789"/>
    </ligand>
</feature>
<dbReference type="Gene3D" id="3.40.50.150">
    <property type="entry name" value="Vaccinia Virus protein VP39"/>
    <property type="match status" value="1"/>
</dbReference>
<keyword evidence="6 10" id="KW-0819">tRNA processing</keyword>
<comment type="subunit">
    <text evidence="10">Monomer.</text>
</comment>
<sequence length="494" mass="55695">MSTALALAPPANKGLATLNRALFKKAINLVAIRVPAASCSRAMKELPEGSVLDYPRLRGIVEDPAEKQNGGKKKSASRLVLLHPAIAATPDRLAPIIYKFVQKEGGEITNYELNLDYDYWTADQVLRSILPDEIDIPGSFETVGHIAHLNLRDQYLPYKYIIGQVLLDKNSNLRTIVNKTGNIDHTFRFFQMELLGGEDNMMAEVNESNCKFRFDFSRVYWNSRLQREHERIVSSFKREQLVCDVFGGVGPYAVPAAKNKNCLVFANDLNPASYEFLRENIRLNKVEHLVKPFNMDGREFIRNSVKELNAPNALDELRSKVPAPKKPRTLKSSKTQSTTDTEPPSTPTPTITPVAHNLGPLESTTGFRWFDHYVMNLPGTAIEFLDAFWCLFKGQEEHVPADKLPIIHCHCFSREENATKDVVERVEAVMGARIGDNLIKVHNVRNVAPNKDMLCISFRLPAEVAFASQPPVRDESKRQLDEPELTDAKKSRIE</sequence>
<comment type="similarity">
    <text evidence="1">Belongs to the class I-like SAM-binding methyltransferase superfamily. TRM5/TYW2 family.</text>
</comment>
<dbReference type="GO" id="GO:0052906">
    <property type="term" value="F:tRNA (guanine(37)-N1)-methyltransferase activity"/>
    <property type="evidence" value="ECO:0007669"/>
    <property type="project" value="UniProtKB-UniRule"/>
</dbReference>
<comment type="subcellular location">
    <subcellularLocation>
        <location evidence="10">Mitochondrion matrix</location>
    </subcellularLocation>
    <subcellularLocation>
        <location evidence="10">Nucleus</location>
    </subcellularLocation>
    <subcellularLocation>
        <location evidence="10">Cytoplasm</location>
    </subcellularLocation>
    <text evidence="10">Predominantly in the mitochondria and in the nucleus.</text>
</comment>
<dbReference type="Pfam" id="PF25133">
    <property type="entry name" value="TYW2_N_2"/>
    <property type="match status" value="1"/>
</dbReference>
<dbReference type="GO" id="GO:0005634">
    <property type="term" value="C:nucleus"/>
    <property type="evidence" value="ECO:0007669"/>
    <property type="project" value="UniProtKB-SubCell"/>
</dbReference>
<feature type="binding site" evidence="10">
    <location>
        <position position="376"/>
    </location>
    <ligand>
        <name>S-adenosyl-L-methionine</name>
        <dbReference type="ChEBI" id="CHEBI:59789"/>
    </ligand>
</feature>
<evidence type="ECO:0000256" key="5">
    <source>
        <dbReference type="ARBA" id="ARBA00022691"/>
    </source>
</evidence>
<evidence type="ECO:0000256" key="1">
    <source>
        <dbReference type="ARBA" id="ARBA00009775"/>
    </source>
</evidence>